<evidence type="ECO:0000313" key="1">
    <source>
        <dbReference type="EMBL" id="WMV32886.1"/>
    </source>
</evidence>
<dbReference type="Proteomes" id="UP001234989">
    <property type="component" value="Chromosome 6"/>
</dbReference>
<accession>A0AAF0TUA8</accession>
<dbReference type="EMBL" id="CP133617">
    <property type="protein sequence ID" value="WMV32886.1"/>
    <property type="molecule type" value="Genomic_DNA"/>
</dbReference>
<reference evidence="1" key="1">
    <citation type="submission" date="2023-08" db="EMBL/GenBank/DDBJ databases">
        <title>A de novo genome assembly of Solanum verrucosum Schlechtendal, a Mexican diploid species geographically isolated from the other diploid A-genome species in potato relatives.</title>
        <authorList>
            <person name="Hosaka K."/>
        </authorList>
    </citation>
    <scope>NUCLEOTIDE SEQUENCE</scope>
    <source>
        <tissue evidence="1">Young leaves</tissue>
    </source>
</reference>
<protein>
    <submittedName>
        <fullName evidence="1">Uncharacterized protein</fullName>
    </submittedName>
</protein>
<proteinExistence type="predicted"/>
<organism evidence="1 2">
    <name type="scientific">Solanum verrucosum</name>
    <dbReference type="NCBI Taxonomy" id="315347"/>
    <lineage>
        <taxon>Eukaryota</taxon>
        <taxon>Viridiplantae</taxon>
        <taxon>Streptophyta</taxon>
        <taxon>Embryophyta</taxon>
        <taxon>Tracheophyta</taxon>
        <taxon>Spermatophyta</taxon>
        <taxon>Magnoliopsida</taxon>
        <taxon>eudicotyledons</taxon>
        <taxon>Gunneridae</taxon>
        <taxon>Pentapetalae</taxon>
        <taxon>asterids</taxon>
        <taxon>lamiids</taxon>
        <taxon>Solanales</taxon>
        <taxon>Solanaceae</taxon>
        <taxon>Solanoideae</taxon>
        <taxon>Solaneae</taxon>
        <taxon>Solanum</taxon>
    </lineage>
</organism>
<evidence type="ECO:0000313" key="2">
    <source>
        <dbReference type="Proteomes" id="UP001234989"/>
    </source>
</evidence>
<name>A0AAF0TUA8_SOLVR</name>
<keyword evidence="2" id="KW-1185">Reference proteome</keyword>
<gene>
    <name evidence="1" type="ORF">MTR67_026271</name>
</gene>
<sequence length="85" mass="9531">MDVKAKQGLDPIFLELKEVVLKNSVEPFSQGGDGVLRYQGRLCVSNVDDLREKILVEVHRSRYSIHSRATNRKGNLVPVLSKIGL</sequence>
<dbReference type="AlphaFoldDB" id="A0AAF0TUA8"/>